<dbReference type="CDD" id="cd00146">
    <property type="entry name" value="PKD"/>
    <property type="match status" value="1"/>
</dbReference>
<evidence type="ECO:0000256" key="20">
    <source>
        <dbReference type="SAM" id="MobiDB-lite"/>
    </source>
</evidence>
<keyword evidence="26" id="KW-1185">Reference proteome</keyword>
<proteinExistence type="inferred from homology"/>
<evidence type="ECO:0000256" key="21">
    <source>
        <dbReference type="SAM" id="Phobius"/>
    </source>
</evidence>
<accession>A0A8U0SMH5</accession>
<organism evidence="26 27">
    <name type="scientific">Mustela putorius furo</name>
    <name type="common">European domestic ferret</name>
    <name type="synonym">Mustela furo</name>
    <dbReference type="NCBI Taxonomy" id="9669"/>
    <lineage>
        <taxon>Eukaryota</taxon>
        <taxon>Metazoa</taxon>
        <taxon>Chordata</taxon>
        <taxon>Craniata</taxon>
        <taxon>Vertebrata</taxon>
        <taxon>Euteleostomi</taxon>
        <taxon>Mammalia</taxon>
        <taxon>Eutheria</taxon>
        <taxon>Laurasiatheria</taxon>
        <taxon>Carnivora</taxon>
        <taxon>Caniformia</taxon>
        <taxon>Musteloidea</taxon>
        <taxon>Mustelidae</taxon>
        <taxon>Mustelinae</taxon>
        <taxon>Mustela</taxon>
    </lineage>
</organism>
<dbReference type="OrthoDB" id="10044145at2759"/>
<feature type="compositionally biased region" description="Polar residues" evidence="20">
    <location>
        <begin position="789"/>
        <end position="801"/>
    </location>
</feature>
<feature type="region of interest" description="Disordered" evidence="20">
    <location>
        <begin position="2102"/>
        <end position="2167"/>
    </location>
</feature>
<keyword evidence="15" id="KW-0325">Glycoprotein</keyword>
<evidence type="ECO:0000256" key="19">
    <source>
        <dbReference type="PROSITE-ProRule" id="PRU00152"/>
    </source>
</evidence>
<reference evidence="27" key="1">
    <citation type="submission" date="2025-08" db="UniProtKB">
        <authorList>
            <consortium name="RefSeq"/>
        </authorList>
    </citation>
    <scope>IDENTIFICATION</scope>
    <source>
        <tissue evidence="27">Brain</tissue>
    </source>
</reference>
<gene>
    <name evidence="27" type="primary">PKD1L1</name>
</gene>
<dbReference type="SUPFAM" id="SSF49299">
    <property type="entry name" value="PKD domain"/>
    <property type="match status" value="2"/>
</dbReference>
<feature type="compositionally biased region" description="Gly residues" evidence="20">
    <location>
        <begin position="2542"/>
        <end position="2558"/>
    </location>
</feature>
<dbReference type="SMART" id="SM00089">
    <property type="entry name" value="PKD"/>
    <property type="match status" value="3"/>
</dbReference>
<dbReference type="Pfam" id="PF20519">
    <property type="entry name" value="Polycystin_dom"/>
    <property type="match status" value="1"/>
</dbReference>
<keyword evidence="16" id="KW-0966">Cell projection</keyword>
<evidence type="ECO:0000256" key="11">
    <source>
        <dbReference type="ARBA" id="ARBA00023065"/>
    </source>
</evidence>
<keyword evidence="7 21" id="KW-0812">Transmembrane</keyword>
<keyword evidence="3" id="KW-0813">Transport</keyword>
<feature type="transmembrane region" description="Helical" evidence="21">
    <location>
        <begin position="1562"/>
        <end position="1580"/>
    </location>
</feature>
<sequence>MAPERLPGTDVTAATVVMGVPIWVAACPHSSTPTAPSPTLPGSSLGHNGSACWPRPKQLCPPAQCHPGAVSMHVPADAVDPAVCGFPDTDARAPPCLGFGVQVASQAALHLRVDFGDGSGVQVTVCNVSGGMVVTAYHQFGKDIHGAEHESTHQALLHVMCPAQLPCLRGGPCGKRRPPMLGPSPEDAPLITLARTFRVARALSNYHVPLLFPGGVHVLRAFIYEFCGTEKELGPYFVEVGPAAVSVFMNSSSIHKDELLLFASPGMGQEGSVVSHRFPAGPSSNVTFTSQSPAGGCRAWGRMTVRYHMQPVSVYTNGTVFATDTHITFLAVTEETTPLEFMWSFGEGPAVRTTSRSIKKRLSIPQWYNVTVWATNGLGSVASEPHRIRTQRRIVVNRLASPSSALLNTSVTFEFRLNFGTDVTFLWDFGDGIVGPGDHLASHTYSREGEFTVQALAFNDVSAASLRKHLFIVREPCQPPPVRNMGPGKVQVWRSQPLTLAVTFESAILCDISQGLSYTWTFWNSQGWPVALPPTISTHRQTVTVPSYFLAPGNYTALARVRVVGSVVHSSYSVAVEVRARAPVSVISEGTHLFLSRAPSFPVVLTGSQSYDPDHPGAVLSYHWKCTMASSPGHSCFATSSPHSLDAGAPSLAFPADSLSDSYDQFVVTLTVSSAGRNSSEAQVFLSPRPDLVLRFVHISWVSFKDVFVNWNEELSLRAECDECGEGHTLSYSWDLFLVNATKRTRMEVPSCRTVGLLGAAGLGAISKLPESSPPSAEPSWLEPHAMDTLSSRELSPQTQAPPVLSATRKPSSGPTVSGHWVPAVGDRRSPGPSPPRRLSPQSPSPTPSGKRVVWTLGKSVAFRDMACFSPHIDFEAYYSDLQEAVPPRGRQPADWADASLPGAGPSSNPDGGRGDGDNLLGPLDSLATARPTLLVDWPKSLVSRARFHGYTSSGITGRTVTIKPFSLSPGDTYVLQASVASPHRVLGRAQLFVTFNPAPRDVACQVQPHHGLEARTIFGIFCMSGRPDFRYEFSYRIGNASKRTLHRGRDSQYYSTLPAGEPLDHYKVTVSTVITDGMGSQAPPCTVTVTVLPCFQGNLCLDEDTYNSSLKHLSTLQLMGSYTEIRNYITMMTRVLTRWAAEDRSPSCGQWSRIQDMLISSTCRLPFADQEEMNDSISMLRDLLRFPHKLSLTSVVVILKAARALRAQGLLLGKLAVDEGPVRELIHLVSEVLEASDREKPRAAGFLQEEGIEVISDLLLDGLSASKEHWLHVSAGRMEFRTLLHRDMQGCVQSLGSDRVHLPADLAGQSPAGAAAQGPCYVSQLMLFKENPFPGGPAPGQIGRVITPSLFSCSSRKPIRRWRLREPVTVEFGEDDDLDNRNKRTFVLFRDRVNVHQIVGRSTNAQESLHIRIEFSRPVSRAFPVMLLVRFSEQPTPSDFLVKKVYVWDEQTVHVYVPAGPLRDTHLGYLSLLDADYDRRPPNKHFAQAVNYTVCFQWVRCLFWEEREWKSAGFSPRPGTSPEKVSCSYDRLAPASVARRSLNATFSMSDVSKWQRRPENLLPSILIVIFAVLYALLVTKSRREDCQEKEKAGYIFLQEDTPPGHQLYAVVVDTGFRSPTRCSAKVYIVLRGKNGSSEPRELYCPEKPLFERNSRHTFVLSTPALLGPLRGIRLWHDSRGPSPAWYVSHVMVGELGPGPRRSWIFPAECWLAASREDGRVERELGCLRRGLGFWKLLYSKFTEYLEDFHIWTSVCSRPSPSGFPHTARLTVAFALLCVYTCLAALLTVAGPEQLPWVLGTPDATAGSFQTGLLCTLLATPGAQLLSLLLRLSQSPLAPDSGLGRLAALRWLRVLLPWSASAVWAVCGMVSVACGVGTALLGYRFDPTQCVHWLHLLTVSVLCCVFITQPLLVGIAALGFAWKWRDDAHFFTESLHAATRDLHSEPEERARSRTPHPASQMAEMLAARQRARRLRWAHPPSAAQLSTVRERMRRETRTRVALRDTCLCTLMLLLRVFILCGQRSRDERSLGQAIRSEFTREAGSASGGLRSVGDWWDWSLTTLLDGLHGTGAPTAGLPGAQPGALGGKCYVLGAVLIRQQREASGDTGEVRRFPPGSMRPPGPASALTEDCPPPHGPKAGGPNAPSATDPATQTVAPSGPGDCGARESWELSLGHTRPAAHAALSGLRAHGWIDHSTRAVSVHFTLYNPPTRLLSSVSLRAELLPTGDLALSPLVQSLAVFGSDSALWSSPPLPELAFLLLSLTHVCLQVWSLAEDGVRRYWRKPGNWLKLAILGANFTCHAASSHLATLTEDVMDHFRRGHFQGFTDLSLAASWNQRVTWLQGTLLFLLTLKLAFLVGIQSSTACCSLLLRRSRAGICTAGLVGVLMLAARCHLRTVPPGTFTDFSRDLLFRLPGRSQTHTSRGPSESDLWAPAGCCGALFIAVSTVWWGMLRGSLATLAQKRKSFQSQSLVSLADLTAYVWGAVLARLEARKPPQEEADVATRRNHYLDEVSDLLDELLWKIHGLSDRPQRPLPRQRSGDTGGAGPGGHPLGGVSA</sequence>
<dbReference type="Gene3D" id="2.60.40.10">
    <property type="entry name" value="Immunoglobulins"/>
    <property type="match status" value="2"/>
</dbReference>
<dbReference type="Pfam" id="PF02010">
    <property type="entry name" value="REJ"/>
    <property type="match status" value="2"/>
</dbReference>
<feature type="transmembrane region" description="Helical" evidence="21">
    <location>
        <begin position="1854"/>
        <end position="1881"/>
    </location>
</feature>
<protein>
    <recommendedName>
        <fullName evidence="18">Polycystin-1-like protein 1</fullName>
    </recommendedName>
</protein>
<dbReference type="PANTHER" id="PTHR46730">
    <property type="entry name" value="POLYCYSTIN-1"/>
    <property type="match status" value="1"/>
</dbReference>
<evidence type="ECO:0000259" key="23">
    <source>
        <dbReference type="PROSITE" id="PS50095"/>
    </source>
</evidence>
<dbReference type="PROSITE" id="PS50095">
    <property type="entry name" value="PLAT"/>
    <property type="match status" value="1"/>
</dbReference>
<evidence type="ECO:0000256" key="5">
    <source>
        <dbReference type="ARBA" id="ARBA00022568"/>
    </source>
</evidence>
<dbReference type="Pfam" id="PF08016">
    <property type="entry name" value="PKD_channel"/>
    <property type="match status" value="1"/>
</dbReference>
<dbReference type="CTD" id="168507"/>
<evidence type="ECO:0000259" key="25">
    <source>
        <dbReference type="PROSITE" id="PS51111"/>
    </source>
</evidence>
<dbReference type="InterPro" id="IPR057244">
    <property type="entry name" value="GAIN_B"/>
</dbReference>
<evidence type="ECO:0000256" key="14">
    <source>
        <dbReference type="ARBA" id="ARBA00023157"/>
    </source>
</evidence>
<keyword evidence="13 21" id="KW-0472">Membrane</keyword>
<evidence type="ECO:0000256" key="7">
    <source>
        <dbReference type="ARBA" id="ARBA00022692"/>
    </source>
</evidence>
<dbReference type="PANTHER" id="PTHR46730:SF4">
    <property type="entry name" value="POLYCYSTIC KIDNEY DISEASE PROTEIN 1-LIKE 1"/>
    <property type="match status" value="1"/>
</dbReference>
<evidence type="ECO:0000256" key="15">
    <source>
        <dbReference type="ARBA" id="ARBA00023180"/>
    </source>
</evidence>
<evidence type="ECO:0000256" key="10">
    <source>
        <dbReference type="ARBA" id="ARBA00022989"/>
    </source>
</evidence>
<feature type="domain" description="REJ" evidence="25">
    <location>
        <begin position="477"/>
        <end position="1383"/>
    </location>
</feature>
<keyword evidence="14" id="KW-1015">Disulfide bond</keyword>
<keyword evidence="12" id="KW-0969">Cilium</keyword>
<dbReference type="RefSeq" id="XP_044945443.1">
    <property type="nucleotide sequence ID" value="XM_045089508.1"/>
</dbReference>
<evidence type="ECO:0000256" key="16">
    <source>
        <dbReference type="ARBA" id="ARBA00023273"/>
    </source>
</evidence>
<dbReference type="PROSITE" id="PS51257">
    <property type="entry name" value="PROKAR_LIPOPROTEIN"/>
    <property type="match status" value="1"/>
</dbReference>
<dbReference type="InterPro" id="IPR035986">
    <property type="entry name" value="PKD_dom_sf"/>
</dbReference>
<evidence type="ECO:0000313" key="27">
    <source>
        <dbReference type="RefSeq" id="XP_044945443.1"/>
    </source>
</evidence>
<dbReference type="Gene3D" id="2.60.60.20">
    <property type="entry name" value="PLAT/LH2 domain"/>
    <property type="match status" value="1"/>
</dbReference>
<evidence type="ECO:0000256" key="18">
    <source>
        <dbReference type="ARBA" id="ARBA00073797"/>
    </source>
</evidence>
<dbReference type="InterPro" id="IPR013122">
    <property type="entry name" value="PKD1_2_channel"/>
</dbReference>
<evidence type="ECO:0000256" key="4">
    <source>
        <dbReference type="ARBA" id="ARBA00022475"/>
    </source>
</evidence>
<dbReference type="InterPro" id="IPR002859">
    <property type="entry name" value="PKD/REJ-like"/>
</dbReference>
<keyword evidence="9" id="KW-0106">Calcium</keyword>
<dbReference type="SUPFAM" id="SSF49723">
    <property type="entry name" value="Lipase/lipooxygenase domain (PLAT/LH2 domain)"/>
    <property type="match status" value="1"/>
</dbReference>
<keyword evidence="5" id="KW-0109">Calcium transport</keyword>
<feature type="compositionally biased region" description="Basic and acidic residues" evidence="20">
    <location>
        <begin position="2102"/>
        <end position="2112"/>
    </location>
</feature>
<feature type="region of interest" description="Disordered" evidence="20">
    <location>
        <begin position="886"/>
        <end position="923"/>
    </location>
</feature>
<dbReference type="GeneID" id="101678799"/>
<feature type="transmembrane region" description="Helical" evidence="21">
    <location>
        <begin position="2378"/>
        <end position="2397"/>
    </location>
</feature>
<dbReference type="Pfam" id="PF01477">
    <property type="entry name" value="PLAT"/>
    <property type="match status" value="1"/>
</dbReference>
<feature type="domain" description="PKD" evidence="22">
    <location>
        <begin position="394"/>
        <end position="472"/>
    </location>
</feature>
<keyword evidence="4" id="KW-1003">Cell membrane</keyword>
<feature type="domain" description="PLAT" evidence="23">
    <location>
        <begin position="1607"/>
        <end position="1726"/>
    </location>
</feature>
<evidence type="ECO:0000256" key="13">
    <source>
        <dbReference type="ARBA" id="ARBA00023136"/>
    </source>
</evidence>
<keyword evidence="11" id="KW-0406">Ion transport</keyword>
<feature type="region of interest" description="Disordered" evidence="20">
    <location>
        <begin position="2531"/>
        <end position="2558"/>
    </location>
</feature>
<dbReference type="InterPro" id="IPR046791">
    <property type="entry name" value="Polycystin_dom"/>
</dbReference>
<keyword evidence="10 21" id="KW-1133">Transmembrane helix</keyword>
<evidence type="ECO:0000256" key="6">
    <source>
        <dbReference type="ARBA" id="ARBA00022673"/>
    </source>
</evidence>
<dbReference type="InterPro" id="IPR013783">
    <property type="entry name" value="Ig-like_fold"/>
</dbReference>
<dbReference type="PROSITE" id="PS50093">
    <property type="entry name" value="PKD"/>
    <property type="match status" value="2"/>
</dbReference>
<dbReference type="InterPro" id="IPR022409">
    <property type="entry name" value="PKD/Chitinase_dom"/>
</dbReference>
<keyword evidence="6" id="KW-0107">Calcium channel</keyword>
<dbReference type="InterPro" id="IPR000601">
    <property type="entry name" value="PKD_dom"/>
</dbReference>
<evidence type="ECO:0000256" key="12">
    <source>
        <dbReference type="ARBA" id="ARBA00023069"/>
    </source>
</evidence>
<evidence type="ECO:0000259" key="22">
    <source>
        <dbReference type="PROSITE" id="PS50093"/>
    </source>
</evidence>
<feature type="transmembrane region" description="Helical" evidence="21">
    <location>
        <begin position="2431"/>
        <end position="2451"/>
    </location>
</feature>
<dbReference type="GO" id="GO:0005262">
    <property type="term" value="F:calcium channel activity"/>
    <property type="evidence" value="ECO:0007669"/>
    <property type="project" value="UniProtKB-KW"/>
</dbReference>
<feature type="transmembrane region" description="Helical" evidence="21">
    <location>
        <begin position="1770"/>
        <end position="1791"/>
    </location>
</feature>
<dbReference type="PROSITE" id="PS51111">
    <property type="entry name" value="REJ"/>
    <property type="match status" value="1"/>
</dbReference>
<comment type="subcellular location">
    <subcellularLocation>
        <location evidence="1">Cell projection</location>
        <location evidence="1">Cilium membrane</location>
        <topology evidence="1">Multi-pass membrane protein</topology>
    </subcellularLocation>
</comment>
<evidence type="ECO:0000313" key="26">
    <source>
        <dbReference type="Proteomes" id="UP000000715"/>
    </source>
</evidence>
<dbReference type="InterPro" id="IPR014010">
    <property type="entry name" value="REJ_dom"/>
</dbReference>
<dbReference type="PROSITE" id="PS50221">
    <property type="entry name" value="GAIN_B"/>
    <property type="match status" value="1"/>
</dbReference>
<comment type="caution">
    <text evidence="19">Lacks conserved residue(s) required for the propagation of feature annotation.</text>
</comment>
<dbReference type="Pfam" id="PF00801">
    <property type="entry name" value="PKD"/>
    <property type="match status" value="2"/>
</dbReference>
<dbReference type="FunFam" id="2.60.60.20:FF:000017">
    <property type="entry name" value="Polycystin 1 like 1, transient receptor potential channel interacting"/>
    <property type="match status" value="1"/>
</dbReference>
<evidence type="ECO:0000259" key="24">
    <source>
        <dbReference type="PROSITE" id="PS50221"/>
    </source>
</evidence>
<evidence type="ECO:0000256" key="8">
    <source>
        <dbReference type="ARBA" id="ARBA00022737"/>
    </source>
</evidence>
<evidence type="ECO:0000256" key="1">
    <source>
        <dbReference type="ARBA" id="ARBA00004272"/>
    </source>
</evidence>
<keyword evidence="8" id="KW-0677">Repeat</keyword>
<feature type="region of interest" description="Disordered" evidence="20">
    <location>
        <begin position="789"/>
        <end position="852"/>
    </location>
</feature>
<comment type="similarity">
    <text evidence="2">Belongs to the polycystin family.</text>
</comment>
<evidence type="ECO:0000256" key="2">
    <source>
        <dbReference type="ARBA" id="ARBA00007200"/>
    </source>
</evidence>
<feature type="domain" description="GAIN-B" evidence="24">
    <location>
        <begin position="1401"/>
        <end position="1546"/>
    </location>
</feature>
<evidence type="ECO:0000256" key="17">
    <source>
        <dbReference type="ARBA" id="ARBA00023303"/>
    </source>
</evidence>
<name>A0A8U0SMH5_MUSPF</name>
<feature type="transmembrane region" description="Helical" evidence="21">
    <location>
        <begin position="2346"/>
        <end position="2371"/>
    </location>
</feature>
<evidence type="ECO:0000256" key="3">
    <source>
        <dbReference type="ARBA" id="ARBA00022448"/>
    </source>
</evidence>
<dbReference type="InterPro" id="IPR036392">
    <property type="entry name" value="PLAT/LH2_dom_sf"/>
</dbReference>
<dbReference type="GO" id="GO:0060170">
    <property type="term" value="C:ciliary membrane"/>
    <property type="evidence" value="ECO:0007669"/>
    <property type="project" value="UniProtKB-SubCell"/>
</dbReference>
<feature type="transmembrane region" description="Helical" evidence="21">
    <location>
        <begin position="1893"/>
        <end position="1922"/>
    </location>
</feature>
<evidence type="ECO:0000256" key="9">
    <source>
        <dbReference type="ARBA" id="ARBA00022837"/>
    </source>
</evidence>
<feature type="compositionally biased region" description="Pro residues" evidence="20">
    <location>
        <begin position="832"/>
        <end position="847"/>
    </location>
</feature>
<feature type="compositionally biased region" description="Polar residues" evidence="20">
    <location>
        <begin position="2145"/>
        <end position="2156"/>
    </location>
</feature>
<dbReference type="Proteomes" id="UP000000715">
    <property type="component" value="Unplaced"/>
</dbReference>
<dbReference type="InterPro" id="IPR001024">
    <property type="entry name" value="PLAT/LH2_dom"/>
</dbReference>
<keyword evidence="17" id="KW-0407">Ion channel</keyword>
<feature type="domain" description="PKD" evidence="22">
    <location>
        <begin position="337"/>
        <end position="383"/>
    </location>
</feature>